<comment type="cofactor">
    <cofactor evidence="8">
        <name>Mg(2+)</name>
        <dbReference type="ChEBI" id="CHEBI:18420"/>
    </cofactor>
    <cofactor evidence="8">
        <name>Mn(2+)</name>
        <dbReference type="ChEBI" id="CHEBI:29035"/>
    </cofactor>
</comment>
<comment type="catalytic activity">
    <reaction evidence="8">
        <text>L-seryl-[protein] + ATP = 3-O-(5'-adenylyl)-L-seryl-[protein] + diphosphate</text>
        <dbReference type="Rhea" id="RHEA:58120"/>
        <dbReference type="Rhea" id="RHEA-COMP:9863"/>
        <dbReference type="Rhea" id="RHEA-COMP:15073"/>
        <dbReference type="ChEBI" id="CHEBI:29999"/>
        <dbReference type="ChEBI" id="CHEBI:30616"/>
        <dbReference type="ChEBI" id="CHEBI:33019"/>
        <dbReference type="ChEBI" id="CHEBI:142516"/>
        <dbReference type="EC" id="2.7.7.108"/>
    </reaction>
</comment>
<feature type="binding site" evidence="8">
    <location>
        <position position="89"/>
    </location>
    <ligand>
        <name>ATP</name>
        <dbReference type="ChEBI" id="CHEBI:30616"/>
    </ligand>
</feature>
<dbReference type="RefSeq" id="WP_141492705.1">
    <property type="nucleotide sequence ID" value="NZ_CP032485.1"/>
</dbReference>
<dbReference type="InterPro" id="IPR003846">
    <property type="entry name" value="SelO"/>
</dbReference>
<evidence type="ECO:0000256" key="2">
    <source>
        <dbReference type="ARBA" id="ARBA00022679"/>
    </source>
</evidence>
<keyword evidence="5 8" id="KW-0547">Nucleotide-binding</keyword>
<proteinExistence type="inferred from homology"/>
<dbReference type="Pfam" id="PF02696">
    <property type="entry name" value="SelO"/>
    <property type="match status" value="1"/>
</dbReference>
<dbReference type="PANTHER" id="PTHR32057:SF14">
    <property type="entry name" value="PROTEIN ADENYLYLTRANSFERASE SELO, MITOCHONDRIAL"/>
    <property type="match status" value="1"/>
</dbReference>
<keyword evidence="8" id="KW-0464">Manganese</keyword>
<feature type="binding site" evidence="8">
    <location>
        <position position="109"/>
    </location>
    <ligand>
        <name>ATP</name>
        <dbReference type="ChEBI" id="CHEBI:30616"/>
    </ligand>
</feature>
<dbReference type="GO" id="GO:0005524">
    <property type="term" value="F:ATP binding"/>
    <property type="evidence" value="ECO:0007669"/>
    <property type="project" value="UniProtKB-UniRule"/>
</dbReference>
<feature type="binding site" evidence="8">
    <location>
        <position position="249"/>
    </location>
    <ligand>
        <name>Mg(2+)</name>
        <dbReference type="ChEBI" id="CHEBI:18420"/>
    </ligand>
</feature>
<feature type="binding site" evidence="8">
    <location>
        <position position="88"/>
    </location>
    <ligand>
        <name>ATP</name>
        <dbReference type="ChEBI" id="CHEBI:30616"/>
    </ligand>
</feature>
<accession>A0A4Y6V895</accession>
<evidence type="ECO:0000256" key="4">
    <source>
        <dbReference type="ARBA" id="ARBA00022723"/>
    </source>
</evidence>
<comment type="catalytic activity">
    <reaction evidence="8">
        <text>L-seryl-[protein] + UTP = O-(5'-uridylyl)-L-seryl-[protein] + diphosphate</text>
        <dbReference type="Rhea" id="RHEA:64604"/>
        <dbReference type="Rhea" id="RHEA-COMP:9863"/>
        <dbReference type="Rhea" id="RHEA-COMP:16635"/>
        <dbReference type="ChEBI" id="CHEBI:29999"/>
        <dbReference type="ChEBI" id="CHEBI:33019"/>
        <dbReference type="ChEBI" id="CHEBI:46398"/>
        <dbReference type="ChEBI" id="CHEBI:156051"/>
    </reaction>
</comment>
<keyword evidence="3 8" id="KW-0548">Nucleotidyltransferase</keyword>
<gene>
    <name evidence="8" type="primary">ydiU</name>
    <name evidence="8" type="synonym">selO</name>
    <name evidence="9" type="ORF">D5366_06105</name>
</gene>
<dbReference type="HAMAP" id="MF_00692">
    <property type="entry name" value="SelO"/>
    <property type="match status" value="1"/>
</dbReference>
<evidence type="ECO:0000313" key="9">
    <source>
        <dbReference type="EMBL" id="QDH24861.1"/>
    </source>
</evidence>
<dbReference type="OrthoDB" id="9776281at2"/>
<evidence type="ECO:0000313" key="10">
    <source>
        <dbReference type="Proteomes" id="UP000317214"/>
    </source>
</evidence>
<evidence type="ECO:0000256" key="5">
    <source>
        <dbReference type="ARBA" id="ARBA00022741"/>
    </source>
</evidence>
<dbReference type="EMBL" id="CP032485">
    <property type="protein sequence ID" value="QDH24861.1"/>
    <property type="molecule type" value="Genomic_DNA"/>
</dbReference>
<comment type="catalytic activity">
    <reaction evidence="8">
        <text>L-threonyl-[protein] + ATP = 3-O-(5'-adenylyl)-L-threonyl-[protein] + diphosphate</text>
        <dbReference type="Rhea" id="RHEA:54292"/>
        <dbReference type="Rhea" id="RHEA-COMP:11060"/>
        <dbReference type="Rhea" id="RHEA-COMP:13847"/>
        <dbReference type="ChEBI" id="CHEBI:30013"/>
        <dbReference type="ChEBI" id="CHEBI:30616"/>
        <dbReference type="ChEBI" id="CHEBI:33019"/>
        <dbReference type="ChEBI" id="CHEBI:138113"/>
        <dbReference type="EC" id="2.7.7.108"/>
    </reaction>
</comment>
<name>A0A4Y6V895_9PROT</name>
<dbReference type="KEGG" id="ntn:D5366_06105"/>
<protein>
    <recommendedName>
        <fullName evidence="8">Protein nucleotidyltransferase YdiU</fullName>
        <ecNumber evidence="8">2.7.7.-</ecNumber>
    </recommendedName>
    <alternativeName>
        <fullName evidence="8">Protein adenylyltransferase YdiU</fullName>
        <ecNumber evidence="8">2.7.7.108</ecNumber>
    </alternativeName>
    <alternativeName>
        <fullName evidence="8">Protein uridylyltransferase YdiU</fullName>
        <ecNumber evidence="8">2.7.7.-</ecNumber>
    </alternativeName>
</protein>
<comment type="catalytic activity">
    <reaction evidence="8">
        <text>L-tyrosyl-[protein] + UTP = O-(5'-uridylyl)-L-tyrosyl-[protein] + diphosphate</text>
        <dbReference type="Rhea" id="RHEA:83887"/>
        <dbReference type="Rhea" id="RHEA-COMP:10136"/>
        <dbReference type="Rhea" id="RHEA-COMP:20238"/>
        <dbReference type="ChEBI" id="CHEBI:33019"/>
        <dbReference type="ChEBI" id="CHEBI:46398"/>
        <dbReference type="ChEBI" id="CHEBI:46858"/>
        <dbReference type="ChEBI" id="CHEBI:90602"/>
    </reaction>
</comment>
<comment type="function">
    <text evidence="8">Nucleotidyltransferase involved in the post-translational modification of proteins. It can catalyze the addition of adenosine monophosphate (AMP) or uridine monophosphate (UMP) to a protein, resulting in modifications known as AMPylation and UMPylation.</text>
</comment>
<comment type="similarity">
    <text evidence="1 8">Belongs to the SELO family.</text>
</comment>
<feature type="binding site" evidence="8">
    <location>
        <position position="258"/>
    </location>
    <ligand>
        <name>ATP</name>
        <dbReference type="ChEBI" id="CHEBI:30616"/>
    </ligand>
</feature>
<evidence type="ECO:0000256" key="6">
    <source>
        <dbReference type="ARBA" id="ARBA00022840"/>
    </source>
</evidence>
<feature type="binding site" evidence="8">
    <location>
        <position position="122"/>
    </location>
    <ligand>
        <name>ATP</name>
        <dbReference type="ChEBI" id="CHEBI:30616"/>
    </ligand>
</feature>
<dbReference type="GO" id="GO:0070733">
    <property type="term" value="F:AMPylase activity"/>
    <property type="evidence" value="ECO:0007669"/>
    <property type="project" value="UniProtKB-EC"/>
</dbReference>
<feature type="binding site" evidence="8">
    <location>
        <position position="172"/>
    </location>
    <ligand>
        <name>ATP</name>
        <dbReference type="ChEBI" id="CHEBI:30616"/>
    </ligand>
</feature>
<evidence type="ECO:0000256" key="7">
    <source>
        <dbReference type="ARBA" id="ARBA00022842"/>
    </source>
</evidence>
<sequence length="486" mass="53682">MQLSHDYASLPEAFSKQPALPPLPPQPPHLLMLNTPWAEHLQISPDWLATQDGIVFLTRGTLVGHPNPIAMAYAGHQFGHFVPSLGDGRAVLVGEVTAQDGLKHDLHLKGWGPTPFSRNGDGKAALGPVLREVLISEAMAALGIPTTRSLAASLTGDTVYRDTPLPGAVLARTARSHVRTGTFQYFAARQDYAALTALTDHVTARLYPEHNDAPNKALALLEAVIRKQAKLIAQWMHVGFIHGVMNTDNMSIAGETIDYGPCAFLDSYDPEACFSFIDRGKRYAYAQQPNVALWNLGRFAECLLPLIHHDDAQAVEQATELLKTFDTLFAEHYLEGWRTKLGLSGEQPSDTTLIAQFLELLHKQKLDFTQSFRTLNAVAHANDPAAFLALCSDSTSAQTWLENWQRRLATESISQGERFKMMQNTNPCIIPRNHLVEDAINAAYDGDLSRFKTLREALRTPFADHDKAFTRPPQPEECIANTFCGT</sequence>
<evidence type="ECO:0000256" key="3">
    <source>
        <dbReference type="ARBA" id="ARBA00022695"/>
    </source>
</evidence>
<dbReference type="EC" id="2.7.7.-" evidence="8"/>
<feature type="binding site" evidence="8">
    <location>
        <position position="121"/>
    </location>
    <ligand>
        <name>ATP</name>
        <dbReference type="ChEBI" id="CHEBI:30616"/>
    </ligand>
</feature>
<keyword evidence="6 8" id="KW-0067">ATP-binding</keyword>
<dbReference type="NCBIfam" id="NF000658">
    <property type="entry name" value="PRK00029.1"/>
    <property type="match status" value="1"/>
</dbReference>
<feature type="binding site" evidence="8">
    <location>
        <position position="179"/>
    </location>
    <ligand>
        <name>ATP</name>
        <dbReference type="ChEBI" id="CHEBI:30616"/>
    </ligand>
</feature>
<comment type="catalytic activity">
    <reaction evidence="8">
        <text>L-histidyl-[protein] + UTP = N(tele)-(5'-uridylyl)-L-histidyl-[protein] + diphosphate</text>
        <dbReference type="Rhea" id="RHEA:83891"/>
        <dbReference type="Rhea" id="RHEA-COMP:9745"/>
        <dbReference type="Rhea" id="RHEA-COMP:20239"/>
        <dbReference type="ChEBI" id="CHEBI:29979"/>
        <dbReference type="ChEBI" id="CHEBI:33019"/>
        <dbReference type="ChEBI" id="CHEBI:46398"/>
        <dbReference type="ChEBI" id="CHEBI:233474"/>
    </reaction>
</comment>
<comment type="catalytic activity">
    <reaction evidence="8">
        <text>L-tyrosyl-[protein] + ATP = O-(5'-adenylyl)-L-tyrosyl-[protein] + diphosphate</text>
        <dbReference type="Rhea" id="RHEA:54288"/>
        <dbReference type="Rhea" id="RHEA-COMP:10136"/>
        <dbReference type="Rhea" id="RHEA-COMP:13846"/>
        <dbReference type="ChEBI" id="CHEBI:30616"/>
        <dbReference type="ChEBI" id="CHEBI:33019"/>
        <dbReference type="ChEBI" id="CHEBI:46858"/>
        <dbReference type="ChEBI" id="CHEBI:83624"/>
        <dbReference type="EC" id="2.7.7.108"/>
    </reaction>
</comment>
<evidence type="ECO:0000256" key="1">
    <source>
        <dbReference type="ARBA" id="ARBA00009747"/>
    </source>
</evidence>
<feature type="binding site" evidence="8">
    <location>
        <position position="86"/>
    </location>
    <ligand>
        <name>ATP</name>
        <dbReference type="ChEBI" id="CHEBI:30616"/>
    </ligand>
</feature>
<dbReference type="EC" id="2.7.7.108" evidence="8"/>
<dbReference type="Proteomes" id="UP000317214">
    <property type="component" value="Chromosome"/>
</dbReference>
<dbReference type="PANTHER" id="PTHR32057">
    <property type="entry name" value="PROTEIN ADENYLYLTRANSFERASE SELO, MITOCHONDRIAL"/>
    <property type="match status" value="1"/>
</dbReference>
<keyword evidence="10" id="KW-1185">Reference proteome</keyword>
<feature type="active site" description="Proton acceptor" evidence="8">
    <location>
        <position position="248"/>
    </location>
</feature>
<dbReference type="AlphaFoldDB" id="A0A4Y6V895"/>
<evidence type="ECO:0000256" key="8">
    <source>
        <dbReference type="HAMAP-Rule" id="MF_00692"/>
    </source>
</evidence>
<keyword evidence="4 8" id="KW-0479">Metal-binding</keyword>
<reference evidence="9 10" key="1">
    <citation type="submission" date="2018-09" db="EMBL/GenBank/DDBJ databases">
        <title>The complete genome sequence of Neokomagataea tanensis NBRC 106556(T).</title>
        <authorList>
            <person name="Chua K.-O."/>
            <person name="See-Too W.-S."/>
            <person name="Hong K.-W."/>
            <person name="Yin W.-F."/>
            <person name="Chan K.-G."/>
        </authorList>
    </citation>
    <scope>NUCLEOTIDE SEQUENCE [LARGE SCALE GENOMIC DNA]</scope>
    <source>
        <strain evidence="10">AH13 \ NBRC 106556</strain>
    </source>
</reference>
<organism evidence="9 10">
    <name type="scientific">Neokomagataea tanensis</name>
    <dbReference type="NCBI Taxonomy" id="661191"/>
    <lineage>
        <taxon>Bacteria</taxon>
        <taxon>Pseudomonadati</taxon>
        <taxon>Pseudomonadota</taxon>
        <taxon>Alphaproteobacteria</taxon>
        <taxon>Acetobacterales</taxon>
        <taxon>Acetobacteraceae</taxon>
        <taxon>Neokomagataea</taxon>
    </lineage>
</organism>
<feature type="binding site" evidence="8">
    <location>
        <position position="258"/>
    </location>
    <ligand>
        <name>Mg(2+)</name>
        <dbReference type="ChEBI" id="CHEBI:18420"/>
    </ligand>
</feature>
<dbReference type="GO" id="GO:0030145">
    <property type="term" value="F:manganese ion binding"/>
    <property type="evidence" value="ECO:0007669"/>
    <property type="project" value="UniProtKB-UniRule"/>
</dbReference>
<keyword evidence="2 8" id="KW-0808">Transferase</keyword>
<keyword evidence="7 8" id="KW-0460">Magnesium</keyword>
<dbReference type="GO" id="GO:0000287">
    <property type="term" value="F:magnesium ion binding"/>
    <property type="evidence" value="ECO:0007669"/>
    <property type="project" value="UniProtKB-UniRule"/>
</dbReference>